<protein>
    <submittedName>
        <fullName evidence="1">Uncharacterized protein</fullName>
    </submittedName>
</protein>
<name>A0AA39P2B8_9AGAR</name>
<evidence type="ECO:0000313" key="2">
    <source>
        <dbReference type="Proteomes" id="UP001175227"/>
    </source>
</evidence>
<proteinExistence type="predicted"/>
<organism evidence="1 2">
    <name type="scientific">Armillaria novae-zelandiae</name>
    <dbReference type="NCBI Taxonomy" id="153914"/>
    <lineage>
        <taxon>Eukaryota</taxon>
        <taxon>Fungi</taxon>
        <taxon>Dikarya</taxon>
        <taxon>Basidiomycota</taxon>
        <taxon>Agaricomycotina</taxon>
        <taxon>Agaricomycetes</taxon>
        <taxon>Agaricomycetidae</taxon>
        <taxon>Agaricales</taxon>
        <taxon>Marasmiineae</taxon>
        <taxon>Physalacriaceae</taxon>
        <taxon>Armillaria</taxon>
    </lineage>
</organism>
<gene>
    <name evidence="1" type="ORF">IW261DRAFT_1421842</name>
</gene>
<dbReference type="AlphaFoldDB" id="A0AA39P2B8"/>
<sequence length="212" mass="24247">MTAVNVIKSHLAEDSNTSILTHEVGGLMGDVLLAQAQVPFSCHQALPDMPFNWGYTTPESGHSISYPQRYGWRESSVTICYIPAIHHKIMISGNPDWGWEALQLYFLKIELDCLTVWFLSWPMQGWIVQLVARLWNWWHLLLGYSDESKASTMQPPLNSCEDTFNQARVVWSGGLVFLTSNSSPSNVRPSETLSQEWLTWWFWIKEPPKSTS</sequence>
<keyword evidence="2" id="KW-1185">Reference proteome</keyword>
<accession>A0AA39P2B8</accession>
<evidence type="ECO:0000313" key="1">
    <source>
        <dbReference type="EMBL" id="KAK0476046.1"/>
    </source>
</evidence>
<dbReference type="Proteomes" id="UP001175227">
    <property type="component" value="Unassembled WGS sequence"/>
</dbReference>
<comment type="caution">
    <text evidence="1">The sequence shown here is derived from an EMBL/GenBank/DDBJ whole genome shotgun (WGS) entry which is preliminary data.</text>
</comment>
<dbReference type="EMBL" id="JAUEPR010000021">
    <property type="protein sequence ID" value="KAK0476046.1"/>
    <property type="molecule type" value="Genomic_DNA"/>
</dbReference>
<reference evidence="1" key="1">
    <citation type="submission" date="2023-06" db="EMBL/GenBank/DDBJ databases">
        <authorList>
            <consortium name="Lawrence Berkeley National Laboratory"/>
            <person name="Ahrendt S."/>
            <person name="Sahu N."/>
            <person name="Indic B."/>
            <person name="Wong-Bajracharya J."/>
            <person name="Merenyi Z."/>
            <person name="Ke H.-M."/>
            <person name="Monk M."/>
            <person name="Kocsube S."/>
            <person name="Drula E."/>
            <person name="Lipzen A."/>
            <person name="Balint B."/>
            <person name="Henrissat B."/>
            <person name="Andreopoulos B."/>
            <person name="Martin F.M."/>
            <person name="Harder C.B."/>
            <person name="Rigling D."/>
            <person name="Ford K.L."/>
            <person name="Foster G.D."/>
            <person name="Pangilinan J."/>
            <person name="Papanicolaou A."/>
            <person name="Barry K."/>
            <person name="LaButti K."/>
            <person name="Viragh M."/>
            <person name="Koriabine M."/>
            <person name="Yan M."/>
            <person name="Riley R."/>
            <person name="Champramary S."/>
            <person name="Plett K.L."/>
            <person name="Tsai I.J."/>
            <person name="Slot J."/>
            <person name="Sipos G."/>
            <person name="Plett J."/>
            <person name="Nagy L.G."/>
            <person name="Grigoriev I.V."/>
        </authorList>
    </citation>
    <scope>NUCLEOTIDE SEQUENCE</scope>
    <source>
        <strain evidence="1">ICMP 16352</strain>
    </source>
</reference>